<evidence type="ECO:0000256" key="1">
    <source>
        <dbReference type="SAM" id="Coils"/>
    </source>
</evidence>
<sequence>MATTTTIIQDIKILSWNVGGLNSPLKRRKVLDRLKKEKPHIVLLQETHWRTKDKPSLKDNWVGECLEASYKKKTRGVATIFNKTLNYKTLKTYKDKQGRFLLLQIEIANTKYTIANIYAPNDNNQPFFTDLMQRLDSWEAAHIIFGGDMNVTWDRLLDNSGTAPTQTTDKAKHLKTLCKHIDIYDSFRYMNPTSKDYTFYSGVHKTFSRIDYIFTSQSLLPHIQKAEIKDIIISDHAPISLHMQNPQPQPRSFNWRFPSYLSHSEDFKQYVKTSLANYIDDNLTHWDNPNLLWAAAKPVLRGQITAYLAYRRKQFNIKYMTLQQELSQAYIQLKNHNNKETQNKYKEIKNLFDTLLTEKAQLSLDYKRNKYFRWGNKTGKLLASITKKQNLQPHIHKLQGKQGWITDTKEITEEMTQYFQSFYDLEQDNPTEGIKFLQEAHLTKLTIEERNLLNAPVTETDIQTTIKKLKSGKSPGPDGLSAEFYKILAPELTPLLLDLYNNTLQGLPLWPEANEARIILLPKKDRDPTNPQSYRPISLLNQDLKILTKIMADRLQQILPRILSPCQLGFTKGRHSVKATRQILALIYQHNIEKRKHGILVNLDAEKAFDRIFHAHLLRILKFQHFGHQLLKLFRALYSTPTAFLTINNLNSDRFYIKKGTRQGCPLSPLFFNLALDPLLRHLRQNPLFQGFTTKHLCHKIVAFADDILLFIGNPKQDIPIILETINRYTTFTGLKINYDKSEAIKLRHTATSDWTHNFPFKKAQHHITYLGVKFTDHHADTYKLNITQTILDLQHELNKWKTASLTFLGRAYLIKMIYFPMLLYKIQMLPYYLKQKDLKLANKIFREFIWTNKRPRIAMYKLQQTKTNGGINFPNLYNYNVAALLRHVGDWTYNTNTYSNLELEHTLMEATNLNFLLHLPPNELTTNQKNNPLFIHTYKAWHTIRHKHKTTKNLSLYLPWTGNTNFPSGLMTNVFAKWKQEGLHCIRDILNKKLSLMTFTEATAKFPFLQTQHFHFIQATHYAREVLRQLTEQDLTSPMNHIWKGANTHHSTASIHRLIRLNPNDTHKDTSLRKWTDTIPNADEQHILKLHLHAMRLTPSSQYQIMTLQLLHQSYLTPSRRFKMGQLDNPKCLRCKKDEGSLTHCIWQCPIIQPLWTQIHEYWNQLTKKKFIPDIEWALFSKIKGGRQITKSDRALAGKLAAATRKAILQEWLSVTPPSINLVKNKLHFLFHMDWLEASTNKTIHTHSFFDTWTTYILNLPPDVRQLTVDTFKNTIWYDQESLRGTNPLLQAITAPR</sequence>
<dbReference type="Gene3D" id="3.60.10.10">
    <property type="entry name" value="Endonuclease/exonuclease/phosphatase"/>
    <property type="match status" value="1"/>
</dbReference>
<evidence type="ECO:0000259" key="2">
    <source>
        <dbReference type="PROSITE" id="PS50878"/>
    </source>
</evidence>
<dbReference type="PANTHER" id="PTHR31635:SF196">
    <property type="entry name" value="REVERSE TRANSCRIPTASE DOMAIN-CONTAINING PROTEIN-RELATED"/>
    <property type="match status" value="1"/>
</dbReference>
<keyword evidence="1" id="KW-0175">Coiled coil</keyword>
<dbReference type="GO" id="GO:0003824">
    <property type="term" value="F:catalytic activity"/>
    <property type="evidence" value="ECO:0007669"/>
    <property type="project" value="InterPro"/>
</dbReference>
<dbReference type="CDD" id="cd09076">
    <property type="entry name" value="L1-EN"/>
    <property type="match status" value="1"/>
</dbReference>
<proteinExistence type="predicted"/>
<dbReference type="InterPro" id="IPR043502">
    <property type="entry name" value="DNA/RNA_pol_sf"/>
</dbReference>
<dbReference type="CDD" id="cd01650">
    <property type="entry name" value="RT_nLTR_like"/>
    <property type="match status" value="1"/>
</dbReference>
<dbReference type="InterPro" id="IPR005135">
    <property type="entry name" value="Endo/exonuclease/phosphatase"/>
</dbReference>
<name>A0A803JUS9_XENTR</name>
<dbReference type="InParanoid" id="A0A803JUS9"/>
<reference evidence="3" key="2">
    <citation type="submission" date="2021-03" db="UniProtKB">
        <authorList>
            <consortium name="Ensembl"/>
        </authorList>
    </citation>
    <scope>IDENTIFICATION</scope>
</reference>
<organism evidence="3">
    <name type="scientific">Xenopus tropicalis</name>
    <name type="common">Western clawed frog</name>
    <name type="synonym">Silurana tropicalis</name>
    <dbReference type="NCBI Taxonomy" id="8364"/>
    <lineage>
        <taxon>Eukaryota</taxon>
        <taxon>Metazoa</taxon>
        <taxon>Chordata</taxon>
        <taxon>Craniata</taxon>
        <taxon>Vertebrata</taxon>
        <taxon>Euteleostomi</taxon>
        <taxon>Amphibia</taxon>
        <taxon>Batrachia</taxon>
        <taxon>Anura</taxon>
        <taxon>Pipoidea</taxon>
        <taxon>Pipidae</taxon>
        <taxon>Xenopodinae</taxon>
        <taxon>Xenopus</taxon>
        <taxon>Silurana</taxon>
    </lineage>
</organism>
<dbReference type="InterPro" id="IPR036691">
    <property type="entry name" value="Endo/exonu/phosph_ase_sf"/>
</dbReference>
<dbReference type="Ensembl" id="ENSXETT00000124284">
    <property type="protein sequence ID" value="ENSXETP00000111788"/>
    <property type="gene ID" value="ENSXETG00000046846"/>
</dbReference>
<dbReference type="Pfam" id="PF00078">
    <property type="entry name" value="RVT_1"/>
    <property type="match status" value="1"/>
</dbReference>
<feature type="domain" description="Reverse transcriptase" evidence="2">
    <location>
        <begin position="502"/>
        <end position="775"/>
    </location>
</feature>
<dbReference type="SUPFAM" id="SSF56219">
    <property type="entry name" value="DNase I-like"/>
    <property type="match status" value="1"/>
</dbReference>
<dbReference type="GeneTree" id="ENSGT01150000286916"/>
<dbReference type="SUPFAM" id="SSF56672">
    <property type="entry name" value="DNA/RNA polymerases"/>
    <property type="match status" value="1"/>
</dbReference>
<protein>
    <recommendedName>
        <fullName evidence="2">Reverse transcriptase domain-containing protein</fullName>
    </recommendedName>
</protein>
<dbReference type="Pfam" id="PF03372">
    <property type="entry name" value="Exo_endo_phos"/>
    <property type="match status" value="1"/>
</dbReference>
<accession>A0A803JUS9</accession>
<reference evidence="3" key="1">
    <citation type="journal article" date="2010" name="Science">
        <title>The genome of the Western clawed frog Xenopus tropicalis.</title>
        <authorList>
            <person name="Hellsten U."/>
            <person name="Harland R.M."/>
            <person name="Gilchrist M.J."/>
            <person name="Hendrix D."/>
            <person name="Jurka J."/>
            <person name="Kapitonov V."/>
            <person name="Ovcharenko I."/>
            <person name="Putnam N.H."/>
            <person name="Shu S."/>
            <person name="Taher L."/>
            <person name="Blitz I.L."/>
            <person name="Blumberg B."/>
            <person name="Dichmann D.S."/>
            <person name="Dubchak I."/>
            <person name="Amaya E."/>
            <person name="Detter J.C."/>
            <person name="Fletcher R."/>
            <person name="Gerhard D.S."/>
            <person name="Goodstein D."/>
            <person name="Graves T."/>
            <person name="Grigoriev I.V."/>
            <person name="Grimwood J."/>
            <person name="Kawashima T."/>
            <person name="Lindquist E."/>
            <person name="Lucas S.M."/>
            <person name="Mead P.E."/>
            <person name="Mitros T."/>
            <person name="Ogino H."/>
            <person name="Ohta Y."/>
            <person name="Poliakov A.V."/>
            <person name="Pollet N."/>
            <person name="Robert J."/>
            <person name="Salamov A."/>
            <person name="Sater A.K."/>
            <person name="Schmutz J."/>
            <person name="Terry A."/>
            <person name="Vize P.D."/>
            <person name="Warren W.C."/>
            <person name="Wells D."/>
            <person name="Wills A."/>
            <person name="Wilson R.K."/>
            <person name="Zimmerman L.B."/>
            <person name="Zorn A.M."/>
            <person name="Grainger R."/>
            <person name="Grammer T."/>
            <person name="Khokha M.K."/>
            <person name="Richardson P.M."/>
            <person name="Rokhsar D.S."/>
        </authorList>
    </citation>
    <scope>NUCLEOTIDE SEQUENCE [LARGE SCALE GENOMIC DNA]</scope>
    <source>
        <strain evidence="3">Nigerian</strain>
    </source>
</reference>
<dbReference type="PROSITE" id="PS50878">
    <property type="entry name" value="RT_POL"/>
    <property type="match status" value="1"/>
</dbReference>
<evidence type="ECO:0000313" key="3">
    <source>
        <dbReference type="Ensembl" id="ENSXETP00000111788"/>
    </source>
</evidence>
<dbReference type="PANTHER" id="PTHR31635">
    <property type="entry name" value="REVERSE TRANSCRIPTASE DOMAIN-CONTAINING PROTEIN-RELATED"/>
    <property type="match status" value="1"/>
</dbReference>
<dbReference type="InterPro" id="IPR000477">
    <property type="entry name" value="RT_dom"/>
</dbReference>
<feature type="coiled-coil region" evidence="1">
    <location>
        <begin position="319"/>
        <end position="358"/>
    </location>
</feature>